<dbReference type="EMBL" id="CAJZBQ010000032">
    <property type="protein sequence ID" value="CAG9322672.1"/>
    <property type="molecule type" value="Genomic_DNA"/>
</dbReference>
<keyword evidence="3 7" id="KW-0812">Transmembrane</keyword>
<dbReference type="AlphaFoldDB" id="A0AAU9J8W3"/>
<sequence>MADLYRSVGPPNFIRAYDEAEQELKFNLPPWRLSTASQKLLTVCLYIAIYLPVLVLFIITVGGYSIYLIFYIKPLITDIDKIPEVYYYHSESERNASKTKGWTFFSLITWCVLWILVSHYRALRTNAGEIPKEKEWDLPSEDNSESSNESTMLIEKRKDGTIRTCARCQHRKPDRTHHCKQCERCNLKMDHHCNWIANCVGYFNYKYFFLMVFYGALALAIFICTFWETAVVVLNDETSSQFLCLFIVLSYSLGSMLGIALLGFVIFHLWLISNNYTTIEFCEKKKEITLESKISPYKLGLFDNFKEALGNEPLFWPFPFKYRDADDKGLYFKVNR</sequence>
<proteinExistence type="inferred from homology"/>
<feature type="transmembrane region" description="Helical" evidence="7">
    <location>
        <begin position="40"/>
        <end position="72"/>
    </location>
</feature>
<dbReference type="InterPro" id="IPR001594">
    <property type="entry name" value="Palmitoyltrfase_DHHC"/>
</dbReference>
<keyword evidence="2 7" id="KW-0808">Transferase</keyword>
<dbReference type="GO" id="GO:0019706">
    <property type="term" value="F:protein-cysteine S-palmitoyltransferase activity"/>
    <property type="evidence" value="ECO:0007669"/>
    <property type="project" value="UniProtKB-EC"/>
</dbReference>
<evidence type="ECO:0000313" key="9">
    <source>
        <dbReference type="EMBL" id="CAG9322672.1"/>
    </source>
</evidence>
<name>A0AAU9J8W3_9CILI</name>
<keyword evidence="4 7" id="KW-1133">Transmembrane helix</keyword>
<comment type="similarity">
    <text evidence="7">Belongs to the DHHC palmitoyltransferase family.</text>
</comment>
<keyword evidence="10" id="KW-1185">Reference proteome</keyword>
<evidence type="ECO:0000313" key="10">
    <source>
        <dbReference type="Proteomes" id="UP001162131"/>
    </source>
</evidence>
<protein>
    <recommendedName>
        <fullName evidence="7">Palmitoyltransferase</fullName>
        <ecNumber evidence="7">2.3.1.225</ecNumber>
    </recommendedName>
</protein>
<evidence type="ECO:0000256" key="4">
    <source>
        <dbReference type="ARBA" id="ARBA00022989"/>
    </source>
</evidence>
<evidence type="ECO:0000256" key="7">
    <source>
        <dbReference type="RuleBase" id="RU079119"/>
    </source>
</evidence>
<keyword evidence="5 7" id="KW-0472">Membrane</keyword>
<feature type="transmembrane region" description="Helical" evidence="7">
    <location>
        <begin position="102"/>
        <end position="122"/>
    </location>
</feature>
<feature type="transmembrane region" description="Helical" evidence="7">
    <location>
        <begin position="207"/>
        <end position="230"/>
    </location>
</feature>
<gene>
    <name evidence="9" type="ORF">BSTOLATCC_MIC31790</name>
</gene>
<dbReference type="EC" id="2.3.1.225" evidence="7"/>
<organism evidence="9 10">
    <name type="scientific">Blepharisma stoltei</name>
    <dbReference type="NCBI Taxonomy" id="1481888"/>
    <lineage>
        <taxon>Eukaryota</taxon>
        <taxon>Sar</taxon>
        <taxon>Alveolata</taxon>
        <taxon>Ciliophora</taxon>
        <taxon>Postciliodesmatophora</taxon>
        <taxon>Heterotrichea</taxon>
        <taxon>Heterotrichida</taxon>
        <taxon>Blepharismidae</taxon>
        <taxon>Blepharisma</taxon>
    </lineage>
</organism>
<evidence type="ECO:0000256" key="2">
    <source>
        <dbReference type="ARBA" id="ARBA00022679"/>
    </source>
</evidence>
<evidence type="ECO:0000256" key="6">
    <source>
        <dbReference type="ARBA" id="ARBA00023315"/>
    </source>
</evidence>
<dbReference type="InterPro" id="IPR039859">
    <property type="entry name" value="PFA4/ZDH16/20/ERF2-like"/>
</dbReference>
<dbReference type="Pfam" id="PF01529">
    <property type="entry name" value="DHHC"/>
    <property type="match status" value="1"/>
</dbReference>
<keyword evidence="6 7" id="KW-0012">Acyltransferase</keyword>
<dbReference type="Proteomes" id="UP001162131">
    <property type="component" value="Unassembled WGS sequence"/>
</dbReference>
<feature type="domain" description="Palmitoyltransferase DHHC" evidence="8">
    <location>
        <begin position="162"/>
        <end position="284"/>
    </location>
</feature>
<evidence type="ECO:0000256" key="1">
    <source>
        <dbReference type="ARBA" id="ARBA00004141"/>
    </source>
</evidence>
<feature type="transmembrane region" description="Helical" evidence="7">
    <location>
        <begin position="242"/>
        <end position="271"/>
    </location>
</feature>
<comment type="domain">
    <text evidence="7">The DHHC domain is required for palmitoyltransferase activity.</text>
</comment>
<dbReference type="PROSITE" id="PS50216">
    <property type="entry name" value="DHHC"/>
    <property type="match status" value="1"/>
</dbReference>
<evidence type="ECO:0000259" key="8">
    <source>
        <dbReference type="Pfam" id="PF01529"/>
    </source>
</evidence>
<comment type="subcellular location">
    <subcellularLocation>
        <location evidence="1">Membrane</location>
        <topology evidence="1">Multi-pass membrane protein</topology>
    </subcellularLocation>
</comment>
<evidence type="ECO:0000256" key="3">
    <source>
        <dbReference type="ARBA" id="ARBA00022692"/>
    </source>
</evidence>
<comment type="catalytic activity">
    <reaction evidence="7">
        <text>L-cysteinyl-[protein] + hexadecanoyl-CoA = S-hexadecanoyl-L-cysteinyl-[protein] + CoA</text>
        <dbReference type="Rhea" id="RHEA:36683"/>
        <dbReference type="Rhea" id="RHEA-COMP:10131"/>
        <dbReference type="Rhea" id="RHEA-COMP:11032"/>
        <dbReference type="ChEBI" id="CHEBI:29950"/>
        <dbReference type="ChEBI" id="CHEBI:57287"/>
        <dbReference type="ChEBI" id="CHEBI:57379"/>
        <dbReference type="ChEBI" id="CHEBI:74151"/>
        <dbReference type="EC" id="2.3.1.225"/>
    </reaction>
</comment>
<reference evidence="9" key="1">
    <citation type="submission" date="2021-09" db="EMBL/GenBank/DDBJ databases">
        <authorList>
            <consortium name="AG Swart"/>
            <person name="Singh M."/>
            <person name="Singh A."/>
            <person name="Seah K."/>
            <person name="Emmerich C."/>
        </authorList>
    </citation>
    <scope>NUCLEOTIDE SEQUENCE</scope>
    <source>
        <strain evidence="9">ATCC30299</strain>
    </source>
</reference>
<dbReference type="GO" id="GO:0016020">
    <property type="term" value="C:membrane"/>
    <property type="evidence" value="ECO:0007669"/>
    <property type="project" value="UniProtKB-SubCell"/>
</dbReference>
<accession>A0AAU9J8W3</accession>
<dbReference type="PANTHER" id="PTHR12246">
    <property type="entry name" value="PALMITOYLTRANSFERASE ZDHHC16"/>
    <property type="match status" value="1"/>
</dbReference>
<comment type="caution">
    <text evidence="9">The sequence shown here is derived from an EMBL/GenBank/DDBJ whole genome shotgun (WGS) entry which is preliminary data.</text>
</comment>
<evidence type="ECO:0000256" key="5">
    <source>
        <dbReference type="ARBA" id="ARBA00023136"/>
    </source>
</evidence>